<evidence type="ECO:0000256" key="5">
    <source>
        <dbReference type="ARBA" id="ARBA00022847"/>
    </source>
</evidence>
<dbReference type="GO" id="GO:0089718">
    <property type="term" value="P:amino acid import across plasma membrane"/>
    <property type="evidence" value="ECO:0007669"/>
    <property type="project" value="TreeGrafter"/>
</dbReference>
<keyword evidence="18" id="KW-1185">Reference proteome</keyword>
<keyword evidence="9" id="KW-0406">Ion transport</keyword>
<feature type="transmembrane region" description="Helical" evidence="16">
    <location>
        <begin position="84"/>
        <end position="104"/>
    </location>
</feature>
<dbReference type="GO" id="GO:0005283">
    <property type="term" value="F:amino acid:sodium symporter activity"/>
    <property type="evidence" value="ECO:0007669"/>
    <property type="project" value="TreeGrafter"/>
</dbReference>
<dbReference type="InterPro" id="IPR037272">
    <property type="entry name" value="SNS_sf"/>
</dbReference>
<protein>
    <recommendedName>
        <fullName evidence="15">Transporter</fullName>
    </recommendedName>
</protein>
<feature type="transmembrane region" description="Helical" evidence="16">
    <location>
        <begin position="55"/>
        <end position="72"/>
    </location>
</feature>
<evidence type="ECO:0000256" key="1">
    <source>
        <dbReference type="ARBA" id="ARBA00004141"/>
    </source>
</evidence>
<dbReference type="Proteomes" id="UP000036403">
    <property type="component" value="Unassembled WGS sequence"/>
</dbReference>
<dbReference type="PANTHER" id="PTHR11616">
    <property type="entry name" value="SODIUM/CHLORIDE DEPENDENT TRANSPORTER"/>
    <property type="match status" value="1"/>
</dbReference>
<gene>
    <name evidence="17" type="ORF">RF55_8569</name>
</gene>
<dbReference type="PROSITE" id="PS00610">
    <property type="entry name" value="NA_NEUROTRAN_SYMP_1"/>
    <property type="match status" value="1"/>
</dbReference>
<dbReference type="GO" id="GO:0046872">
    <property type="term" value="F:metal ion binding"/>
    <property type="evidence" value="ECO:0007669"/>
    <property type="project" value="UniProtKB-KW"/>
</dbReference>
<organism evidence="17 18">
    <name type="scientific">Lasius niger</name>
    <name type="common">Black garden ant</name>
    <dbReference type="NCBI Taxonomy" id="67767"/>
    <lineage>
        <taxon>Eukaryota</taxon>
        <taxon>Metazoa</taxon>
        <taxon>Ecdysozoa</taxon>
        <taxon>Arthropoda</taxon>
        <taxon>Hexapoda</taxon>
        <taxon>Insecta</taxon>
        <taxon>Pterygota</taxon>
        <taxon>Neoptera</taxon>
        <taxon>Endopterygota</taxon>
        <taxon>Hymenoptera</taxon>
        <taxon>Apocrita</taxon>
        <taxon>Aculeata</taxon>
        <taxon>Formicoidea</taxon>
        <taxon>Formicidae</taxon>
        <taxon>Formicinae</taxon>
        <taxon>Lasius</taxon>
        <taxon>Lasius</taxon>
    </lineage>
</organism>
<evidence type="ECO:0000256" key="16">
    <source>
        <dbReference type="SAM" id="Phobius"/>
    </source>
</evidence>
<evidence type="ECO:0000256" key="3">
    <source>
        <dbReference type="ARBA" id="ARBA00022448"/>
    </source>
</evidence>
<name>A0A0J7KMS6_LASNI</name>
<evidence type="ECO:0000256" key="14">
    <source>
        <dbReference type="PIRSR" id="PIRSR600175-1"/>
    </source>
</evidence>
<keyword evidence="8 14" id="KW-0915">Sodium</keyword>
<dbReference type="GO" id="GO:0005886">
    <property type="term" value="C:plasma membrane"/>
    <property type="evidence" value="ECO:0007669"/>
    <property type="project" value="TreeGrafter"/>
</dbReference>
<evidence type="ECO:0000313" key="17">
    <source>
        <dbReference type="EMBL" id="KMQ91551.1"/>
    </source>
</evidence>
<dbReference type="AlphaFoldDB" id="A0A0J7KMS6"/>
<keyword evidence="4 15" id="KW-0812">Transmembrane</keyword>
<feature type="binding site" evidence="14">
    <location>
        <position position="66"/>
    </location>
    <ligand>
        <name>Na(+)</name>
        <dbReference type="ChEBI" id="CHEBI:29101"/>
        <label>1</label>
    </ligand>
</feature>
<dbReference type="PROSITE" id="PS50267">
    <property type="entry name" value="NA_NEUROTRAN_SYMP_3"/>
    <property type="match status" value="1"/>
</dbReference>
<comment type="caution">
    <text evidence="17">The sequence shown here is derived from an EMBL/GenBank/DDBJ whole genome shotgun (WGS) entry which is preliminary data.</text>
</comment>
<evidence type="ECO:0000313" key="18">
    <source>
        <dbReference type="Proteomes" id="UP000036403"/>
    </source>
</evidence>
<evidence type="ECO:0000256" key="7">
    <source>
        <dbReference type="ARBA" id="ARBA00022989"/>
    </source>
</evidence>
<reference evidence="17 18" key="1">
    <citation type="submission" date="2015-04" db="EMBL/GenBank/DDBJ databases">
        <title>Lasius niger genome sequencing.</title>
        <authorList>
            <person name="Konorov E.A."/>
            <person name="Nikitin M.A."/>
            <person name="Kirill M.V."/>
            <person name="Chang P."/>
        </authorList>
    </citation>
    <scope>NUCLEOTIDE SEQUENCE [LARGE SCALE GENOMIC DNA]</scope>
    <source>
        <tissue evidence="17">Whole</tissue>
    </source>
</reference>
<keyword evidence="11" id="KW-0325">Glycoprotein</keyword>
<keyword evidence="6" id="KW-0029">Amino-acid transport</keyword>
<evidence type="ECO:0000256" key="10">
    <source>
        <dbReference type="ARBA" id="ARBA00023136"/>
    </source>
</evidence>
<dbReference type="EMBL" id="LBMM01005399">
    <property type="protein sequence ID" value="KMQ91551.1"/>
    <property type="molecule type" value="Genomic_DNA"/>
</dbReference>
<comment type="subcellular location">
    <subcellularLocation>
        <location evidence="1">Membrane</location>
        <topology evidence="1">Multi-pass membrane protein</topology>
    </subcellularLocation>
</comment>
<keyword evidence="7 16" id="KW-1133">Transmembrane helix</keyword>
<evidence type="ECO:0000256" key="11">
    <source>
        <dbReference type="ARBA" id="ARBA00023180"/>
    </source>
</evidence>
<dbReference type="GO" id="GO:0015179">
    <property type="term" value="F:L-amino acid transmembrane transporter activity"/>
    <property type="evidence" value="ECO:0007669"/>
    <property type="project" value="TreeGrafter"/>
</dbReference>
<dbReference type="OrthoDB" id="6581954at2759"/>
<evidence type="ECO:0000256" key="15">
    <source>
        <dbReference type="RuleBase" id="RU003732"/>
    </source>
</evidence>
<keyword evidence="5 15" id="KW-0769">Symport</keyword>
<keyword evidence="10 16" id="KW-0472">Membrane</keyword>
<dbReference type="InterPro" id="IPR000175">
    <property type="entry name" value="Na/ntran_symport"/>
</dbReference>
<dbReference type="SUPFAM" id="SSF161070">
    <property type="entry name" value="SNF-like"/>
    <property type="match status" value="1"/>
</dbReference>
<feature type="binding site" evidence="14">
    <location>
        <position position="70"/>
    </location>
    <ligand>
        <name>Na(+)</name>
        <dbReference type="ChEBI" id="CHEBI:29101"/>
        <label>1</label>
    </ligand>
</feature>
<evidence type="ECO:0000256" key="2">
    <source>
        <dbReference type="ARBA" id="ARBA00006459"/>
    </source>
</evidence>
<comment type="similarity">
    <text evidence="2 15">Belongs to the sodium:neurotransmitter symporter (SNF) (TC 2.A.22) family.</text>
</comment>
<evidence type="ECO:0000256" key="12">
    <source>
        <dbReference type="ARBA" id="ARBA00023201"/>
    </source>
</evidence>
<evidence type="ECO:0000256" key="8">
    <source>
        <dbReference type="ARBA" id="ARBA00023053"/>
    </source>
</evidence>
<dbReference type="PANTHER" id="PTHR11616:SF321">
    <property type="entry name" value="SODIUM-DEPENDENT NUTRIENT AMINO ACID TRANSPORTER 1-RELATED"/>
    <property type="match status" value="1"/>
</dbReference>
<dbReference type="PaxDb" id="67767-A0A0J7KMS6"/>
<keyword evidence="12" id="KW-0739">Sodium transport</keyword>
<proteinExistence type="inferred from homology"/>
<sequence>NDEKQQGIDNAAFQIDEPHIGKKGRRTYYPGDSTSIPDVQVVESEKERATWNNSVEFLMSCIAMSVGFGNIWRFPFTAYENGGGAFLIPYVILLFLVGKPFYFLEMIIGQFSGKSSVKVWSMSPGFIGNFSISDFSIPQEAGKR</sequence>
<accession>A0A0J7KMS6</accession>
<dbReference type="STRING" id="67767.A0A0J7KMS6"/>
<keyword evidence="3 15" id="KW-0813">Transport</keyword>
<keyword evidence="14" id="KW-0479">Metal-binding</keyword>
<dbReference type="Pfam" id="PF00209">
    <property type="entry name" value="SNF"/>
    <property type="match status" value="1"/>
</dbReference>
<evidence type="ECO:0000256" key="6">
    <source>
        <dbReference type="ARBA" id="ARBA00022970"/>
    </source>
</evidence>
<dbReference type="PRINTS" id="PR00176">
    <property type="entry name" value="NANEUSMPORT"/>
</dbReference>
<evidence type="ECO:0000256" key="9">
    <source>
        <dbReference type="ARBA" id="ARBA00023065"/>
    </source>
</evidence>
<evidence type="ECO:0000256" key="4">
    <source>
        <dbReference type="ARBA" id="ARBA00022692"/>
    </source>
</evidence>
<comment type="function">
    <text evidence="13">Unusual broad substrate spectrum amino acid:sodium cotransporter that promotes absorption of the D isomers of essential amino acids. Neutral amino acids are the preferred substrates, especially methionine and phenylalanine.</text>
</comment>
<evidence type="ECO:0000256" key="13">
    <source>
        <dbReference type="ARBA" id="ARBA00037785"/>
    </source>
</evidence>
<feature type="non-terminal residue" evidence="17">
    <location>
        <position position="1"/>
    </location>
</feature>